<keyword evidence="3" id="KW-0472">Membrane</keyword>
<reference evidence="5 6" key="1">
    <citation type="submission" date="2017-09" db="EMBL/GenBank/DDBJ databases">
        <title>High-quality draft genome sequence of Butyrivibrio fibrisolvens INBov1, isolated from cow rumen.</title>
        <authorList>
            <person name="Rodriguez Hernaez J."/>
            <person name="Rivarola M."/>
            <person name="Paniego N."/>
            <person name="Cravero S."/>
            <person name="Ceron Cucchi M."/>
            <person name="Martinez M.C."/>
        </authorList>
    </citation>
    <scope>NUCLEOTIDE SEQUENCE [LARGE SCALE GENOMIC DNA]</scope>
    <source>
        <strain evidence="5 6">INBov1</strain>
    </source>
</reference>
<accession>A0A317G1V6</accession>
<protein>
    <recommendedName>
        <fullName evidence="4">Calcineurin-like phosphoesterase domain-containing protein</fullName>
    </recommendedName>
</protein>
<keyword evidence="2" id="KW-0378">Hydrolase</keyword>
<gene>
    <name evidence="5" type="ORF">CPT75_12600</name>
</gene>
<dbReference type="GO" id="GO:0009245">
    <property type="term" value="P:lipid A biosynthetic process"/>
    <property type="evidence" value="ECO:0007669"/>
    <property type="project" value="TreeGrafter"/>
</dbReference>
<dbReference type="PANTHER" id="PTHR31302:SF31">
    <property type="entry name" value="PHOSPHODIESTERASE YAEI"/>
    <property type="match status" value="1"/>
</dbReference>
<proteinExistence type="predicted"/>
<sequence>MIAIMFYICNRFHSSNTFHESWVFNLLIKILEILIILIIVCAVIGICNSIYNSKRFVIRKYNVKSSKLKKSLRICHLSDIHGWQYGDDNKNLIKAIDELNPDIIVFSGDILTGSSPRKTWPLEKGLVRELASRYPVYAANGNHESELNWYYEDFGQFYDTYINDMSSFGVNLLNNDKMFLDEYGIRITGLELPHEYFRKVIIRRMKDDYLDSMIGKPDEDRFNLLIAHNPQYFPKYAKWGADLVLSGHIHGGIIKLPLLGGVISPALILFPKYDGGLFEIGGHTMVLSRGLGTHTIPIRVFNPGELVVIDLEADNGEAQ</sequence>
<dbReference type="Proteomes" id="UP000245488">
    <property type="component" value="Chromosome"/>
</dbReference>
<name>A0A317G1V6_BUTFI</name>
<keyword evidence="3" id="KW-1133">Transmembrane helix</keyword>
<dbReference type="GO" id="GO:0046872">
    <property type="term" value="F:metal ion binding"/>
    <property type="evidence" value="ECO:0007669"/>
    <property type="project" value="UniProtKB-KW"/>
</dbReference>
<dbReference type="PANTHER" id="PTHR31302">
    <property type="entry name" value="TRANSMEMBRANE PROTEIN WITH METALLOPHOSPHOESTERASE DOMAIN-RELATED"/>
    <property type="match status" value="1"/>
</dbReference>
<keyword evidence="6" id="KW-1185">Reference proteome</keyword>
<dbReference type="AlphaFoldDB" id="A0A317G1V6"/>
<comment type="caution">
    <text evidence="5">The sequence shown here is derived from an EMBL/GenBank/DDBJ whole genome shotgun (WGS) entry which is preliminary data.</text>
</comment>
<feature type="domain" description="Calcineurin-like phosphoesterase" evidence="4">
    <location>
        <begin position="72"/>
        <end position="251"/>
    </location>
</feature>
<dbReference type="InterPro" id="IPR004843">
    <property type="entry name" value="Calcineurin-like_PHP"/>
</dbReference>
<dbReference type="Pfam" id="PF00149">
    <property type="entry name" value="Metallophos"/>
    <property type="match status" value="1"/>
</dbReference>
<evidence type="ECO:0000256" key="3">
    <source>
        <dbReference type="SAM" id="Phobius"/>
    </source>
</evidence>
<dbReference type="InterPro" id="IPR029052">
    <property type="entry name" value="Metallo-depent_PP-like"/>
</dbReference>
<dbReference type="SUPFAM" id="SSF56300">
    <property type="entry name" value="Metallo-dependent phosphatases"/>
    <property type="match status" value="1"/>
</dbReference>
<dbReference type="EMBL" id="NXNG01000001">
    <property type="protein sequence ID" value="PWT27878.1"/>
    <property type="molecule type" value="Genomic_DNA"/>
</dbReference>
<evidence type="ECO:0000259" key="4">
    <source>
        <dbReference type="Pfam" id="PF00149"/>
    </source>
</evidence>
<evidence type="ECO:0000313" key="6">
    <source>
        <dbReference type="Proteomes" id="UP000245488"/>
    </source>
</evidence>
<dbReference type="GO" id="GO:0016020">
    <property type="term" value="C:membrane"/>
    <property type="evidence" value="ECO:0007669"/>
    <property type="project" value="GOC"/>
</dbReference>
<dbReference type="Gene3D" id="3.60.21.10">
    <property type="match status" value="1"/>
</dbReference>
<keyword evidence="1" id="KW-0479">Metal-binding</keyword>
<dbReference type="InterPro" id="IPR051158">
    <property type="entry name" value="Metallophosphoesterase_sf"/>
</dbReference>
<dbReference type="GO" id="GO:0008758">
    <property type="term" value="F:UDP-2,3-diacylglucosamine hydrolase activity"/>
    <property type="evidence" value="ECO:0007669"/>
    <property type="project" value="TreeGrafter"/>
</dbReference>
<evidence type="ECO:0000256" key="1">
    <source>
        <dbReference type="ARBA" id="ARBA00022723"/>
    </source>
</evidence>
<feature type="transmembrane region" description="Helical" evidence="3">
    <location>
        <begin position="26"/>
        <end position="51"/>
    </location>
</feature>
<organism evidence="5 6">
    <name type="scientific">Butyrivibrio fibrisolvens</name>
    <dbReference type="NCBI Taxonomy" id="831"/>
    <lineage>
        <taxon>Bacteria</taxon>
        <taxon>Bacillati</taxon>
        <taxon>Bacillota</taxon>
        <taxon>Clostridia</taxon>
        <taxon>Lachnospirales</taxon>
        <taxon>Lachnospiraceae</taxon>
        <taxon>Butyrivibrio</taxon>
    </lineage>
</organism>
<evidence type="ECO:0000256" key="2">
    <source>
        <dbReference type="ARBA" id="ARBA00022801"/>
    </source>
</evidence>
<evidence type="ECO:0000313" key="5">
    <source>
        <dbReference type="EMBL" id="PWT27878.1"/>
    </source>
</evidence>
<keyword evidence="3" id="KW-0812">Transmembrane</keyword>